<dbReference type="Proteomes" id="UP000009881">
    <property type="component" value="Unassembled WGS sequence"/>
</dbReference>
<feature type="compositionally biased region" description="Basic and acidic residues" evidence="1">
    <location>
        <begin position="1"/>
        <end position="13"/>
    </location>
</feature>
<feature type="region of interest" description="Disordered" evidence="1">
    <location>
        <begin position="1"/>
        <end position="49"/>
    </location>
</feature>
<evidence type="ECO:0000313" key="2">
    <source>
        <dbReference type="EMBL" id="EKV31854.1"/>
    </source>
</evidence>
<reference evidence="2 3" key="1">
    <citation type="journal article" date="2013" name="Genome Announc.">
        <title>Draft Genome Sequence of an Alphaproteobacterium, Caenispirillum salinarum AK4(T), Isolated from a Solar Saltern.</title>
        <authorList>
            <person name="Khatri I."/>
            <person name="Singh A."/>
            <person name="Korpole S."/>
            <person name="Pinnaka A.K."/>
            <person name="Subramanian S."/>
        </authorList>
    </citation>
    <scope>NUCLEOTIDE SEQUENCE [LARGE SCALE GENOMIC DNA]</scope>
    <source>
        <strain evidence="2 3">AK4</strain>
    </source>
</reference>
<organism evidence="2 3">
    <name type="scientific">Caenispirillum salinarum AK4</name>
    <dbReference type="NCBI Taxonomy" id="1238182"/>
    <lineage>
        <taxon>Bacteria</taxon>
        <taxon>Pseudomonadati</taxon>
        <taxon>Pseudomonadota</taxon>
        <taxon>Alphaproteobacteria</taxon>
        <taxon>Rhodospirillales</taxon>
        <taxon>Novispirillaceae</taxon>
        <taxon>Caenispirillum</taxon>
    </lineage>
</organism>
<evidence type="ECO:0000256" key="1">
    <source>
        <dbReference type="SAM" id="MobiDB-lite"/>
    </source>
</evidence>
<protein>
    <submittedName>
        <fullName evidence="2">Uncharacterized protein</fullName>
    </submittedName>
</protein>
<accession>K9H449</accession>
<dbReference type="AlphaFoldDB" id="K9H449"/>
<evidence type="ECO:0000313" key="3">
    <source>
        <dbReference type="Proteomes" id="UP000009881"/>
    </source>
</evidence>
<dbReference type="EMBL" id="ANHY01000005">
    <property type="protein sequence ID" value="EKV31854.1"/>
    <property type="molecule type" value="Genomic_DNA"/>
</dbReference>
<dbReference type="STRING" id="1238182.C882_3606"/>
<proteinExistence type="predicted"/>
<gene>
    <name evidence="2" type="ORF">C882_3606</name>
</gene>
<sequence length="85" mass="9023">MKEPAAVESEARPGGHVRSFPAGWSHRPRFPLLRNSNGTAERPVPGPLPTHDRSYACCAVAGPVSATTSGGGRRDWACRTTLKLG</sequence>
<name>K9H449_9PROT</name>
<comment type="caution">
    <text evidence="2">The sequence shown here is derived from an EMBL/GenBank/DDBJ whole genome shotgun (WGS) entry which is preliminary data.</text>
</comment>
<keyword evidence="3" id="KW-1185">Reference proteome</keyword>